<evidence type="ECO:0000313" key="5">
    <source>
        <dbReference type="Proteomes" id="UP000582213"/>
    </source>
</evidence>
<evidence type="ECO:0000313" key="2">
    <source>
        <dbReference type="EMBL" id="MBB5254091.1"/>
    </source>
</evidence>
<dbReference type="EMBL" id="CP045484">
    <property type="protein sequence ID" value="QGR16683.1"/>
    <property type="molecule type" value="Genomic_DNA"/>
</dbReference>
<gene>
    <name evidence="3" type="ORF">D1869_05405</name>
    <name evidence="2" type="ORF">HNQ62_001864</name>
</gene>
<dbReference type="KEGG" id="soh:D1869_05405"/>
<reference evidence="3 4" key="1">
    <citation type="submission" date="2019-10" db="EMBL/GenBank/DDBJ databases">
        <title>Genome Sequences from Six Type Strain Members of the Archaeal Family Sulfolobaceae: Acidianus ambivalens, Acidianus infernus, Metallosphaera prunae, Stygiolobus azoricus, Sulfolobus metallicus, and Sulfurisphaera ohwakuensis.</title>
        <authorList>
            <person name="Counts J.A."/>
            <person name="Kelly R.M."/>
        </authorList>
    </citation>
    <scope>NUCLEOTIDE SEQUENCE [LARGE SCALE GENOMIC DNA]</scope>
    <source>
        <strain evidence="3 4">TA-1</strain>
    </source>
</reference>
<dbReference type="Proteomes" id="UP000582213">
    <property type="component" value="Unassembled WGS sequence"/>
</dbReference>
<protein>
    <submittedName>
        <fullName evidence="3">Uncharacterized protein</fullName>
    </submittedName>
</protein>
<reference evidence="2 5" key="2">
    <citation type="submission" date="2020-08" db="EMBL/GenBank/DDBJ databases">
        <title>Genomic Encyclopedia of Type Strains, Phase IV (KMG-IV): sequencing the most valuable type-strain genomes for metagenomic binning, comparative biology and taxonomic classification.</title>
        <authorList>
            <person name="Goeker M."/>
        </authorList>
    </citation>
    <scope>NUCLEOTIDE SEQUENCE [LARGE SCALE GENOMIC DNA]</scope>
    <source>
        <strain evidence="2 5">DSM 12421</strain>
    </source>
</reference>
<keyword evidence="4" id="KW-1185">Reference proteome</keyword>
<organism evidence="3 4">
    <name type="scientific">Sulfurisphaera ohwakuensis</name>
    <dbReference type="NCBI Taxonomy" id="69656"/>
    <lineage>
        <taxon>Archaea</taxon>
        <taxon>Thermoproteota</taxon>
        <taxon>Thermoprotei</taxon>
        <taxon>Sulfolobales</taxon>
        <taxon>Sulfolobaceae</taxon>
        <taxon>Sulfurisphaera</taxon>
    </lineage>
</organism>
<evidence type="ECO:0000313" key="3">
    <source>
        <dbReference type="EMBL" id="QGR16683.1"/>
    </source>
</evidence>
<feature type="transmembrane region" description="Helical" evidence="1">
    <location>
        <begin position="12"/>
        <end position="33"/>
    </location>
</feature>
<dbReference type="GeneID" id="42800659"/>
<keyword evidence="1" id="KW-0812">Transmembrane</keyword>
<dbReference type="EMBL" id="JACHFY010000010">
    <property type="protein sequence ID" value="MBB5254091.1"/>
    <property type="molecule type" value="Genomic_DNA"/>
</dbReference>
<accession>A0A650CFW6</accession>
<keyword evidence="1" id="KW-0472">Membrane</keyword>
<dbReference type="Proteomes" id="UP000427373">
    <property type="component" value="Chromosome"/>
</dbReference>
<dbReference type="OrthoDB" id="34679at2157"/>
<sequence>MAKKKGLTSTIALLILIIVLLVVIVPFLMYLQYLQQSSQVSSAVVNNYAVLKQLQQSAVVSGHPAIYFEGGTVKGSIFFEYTNGTFVPPVNLTVISILYLNNGVWTNITSFKYPIVINQTAALSLPPYASNVPIVIVTSLGNIFYLTPNSSLGPYSPASKGGVEIAAQIYMKNNIYSPIANISTNITGQFKNYSLPIMFPNQTGTFAAKVPQYVYYELPNGTVITGIFHNWYVIGKAILNSSSSEGIKVTLEGSSVVLIANYTELIVPITLNVQVIEPNAPSIAPITIEINGQSYQVPANIRVDAGYISVYIPQNYELFNNTLSESNGYIYEYKYQYSEYQNKIYNIPSYILFISPTASNPTLYIYYTEYAYYVYITINCVNGPGGMVLHLNGTQYNYGKSYWIMAGYYEANPTGSFNSYSGLAYNPSYITYLNEKISLEPPLLVFPIDITEPGTITVYYTEVQYQPL</sequence>
<proteinExistence type="predicted"/>
<dbReference type="RefSeq" id="WP_156014237.1">
    <property type="nucleotide sequence ID" value="NZ_CP045484.1"/>
</dbReference>
<keyword evidence="1" id="KW-1133">Transmembrane helix</keyword>
<evidence type="ECO:0000256" key="1">
    <source>
        <dbReference type="SAM" id="Phobius"/>
    </source>
</evidence>
<dbReference type="AlphaFoldDB" id="A0A650CFW6"/>
<name>A0A650CFW6_SULOH</name>
<evidence type="ECO:0000313" key="4">
    <source>
        <dbReference type="Proteomes" id="UP000427373"/>
    </source>
</evidence>